<dbReference type="PROSITE" id="PS00178">
    <property type="entry name" value="AA_TRNA_LIGASE_I"/>
    <property type="match status" value="1"/>
</dbReference>
<evidence type="ECO:0000256" key="11">
    <source>
        <dbReference type="ARBA" id="ARBA00048359"/>
    </source>
</evidence>
<comment type="domain">
    <text evidence="12">IleRS has two distinct active sites: one for aminoacylation and one for editing. The misactivated valine is translocated from the active site to the editing site, which sterically excludes the correctly activated isoleucine. The single editing site contains two valyl binding pockets, one specific for each substrate (Val-AMP or Val-tRNA(Ile)).</text>
</comment>
<dbReference type="Gene3D" id="3.40.50.620">
    <property type="entry name" value="HUPs"/>
    <property type="match status" value="2"/>
</dbReference>
<dbReference type="InterPro" id="IPR014729">
    <property type="entry name" value="Rossmann-like_a/b/a_fold"/>
</dbReference>
<evidence type="ECO:0000256" key="6">
    <source>
        <dbReference type="ARBA" id="ARBA00022833"/>
    </source>
</evidence>
<feature type="binding site" evidence="12">
    <location>
        <position position="938"/>
    </location>
    <ligand>
        <name>Zn(2+)</name>
        <dbReference type="ChEBI" id="CHEBI:29105"/>
    </ligand>
</feature>
<dbReference type="NCBIfam" id="TIGR00392">
    <property type="entry name" value="ileS"/>
    <property type="match status" value="1"/>
</dbReference>
<dbReference type="FunFam" id="3.40.50.620:FF:000042">
    <property type="entry name" value="Isoleucine--tRNA ligase"/>
    <property type="match status" value="1"/>
</dbReference>
<evidence type="ECO:0000259" key="16">
    <source>
        <dbReference type="Pfam" id="PF08264"/>
    </source>
</evidence>
<feature type="compositionally biased region" description="Polar residues" evidence="13">
    <location>
        <begin position="457"/>
        <end position="474"/>
    </location>
</feature>
<dbReference type="InterPro" id="IPR002300">
    <property type="entry name" value="aa-tRNA-synth_Ia"/>
</dbReference>
<dbReference type="SUPFAM" id="SSF50677">
    <property type="entry name" value="ValRS/IleRS/LeuRS editing domain"/>
    <property type="match status" value="1"/>
</dbReference>
<sequence length="964" mass="106601">MAEAPDYRDTVFLPTTDFPMKAGLAQKEPAILAKWAADDLYGQLRKVRAGRERFILHDGPPYANGDIHMGHAMNKVLKDIIVRSQTLAGKDAPYVPGWDCHGLPIEWKVEEAYRAKKLNKDEVDPVQFRAECRAYAEKWVGIQRAQFERLGVMGDWDDPYLTMKYEAEAAIVGELLKFAETGQLYRGAKPVMWSPVEKTALAEAEVEYEDITSTQIDVAFEIVESAIPGLVGAYAVIWTTTPWTIPVNQALAYGPEVRYVVLEADRNYLIADALAESFIARSGIEVTKRWDWLPGESLAGTIAQHPMHKLGGFFAKPRPLLAGDFVTTDAGTGLVHMAPDHGEDDFFLCKANGIDPVFAVEGDGKYRADWAWMGGQGSVINPKFNGPEGPICTDLREAGALLAASADFKHSYPHSWRSKAKVIFRCTPQWFIPMDKPIAGGHVSTSLDMSGGGGDGAQQTPLMSSEVETSSSNGPTLRGIALDAIANTRWVPEKAENRITAMVAGRPDWVISRQRAWGVPIALYVDKDGNYLRDPAVNARITAAFEQGGADAWFTADHQALLGPDYDAADYEPVNDILDVWFDSGCTHVFTVEARYGAGVRANLYLEGSDQHRGWFQSSLLESCGTRGRAPYDAVLTHGFALDGKGKKMSKSEGNVVDPLKVIGESGADILRLWVASTDYFEDVRISKEVLAGTSDAYRKLRNTFRYLLGALDGFSETEKVAPGEMPELERYVLNLLAELDTELKAATAAYEFNRYARALTDFANNDLSAFFFDIRKDVLYCDAPDSPTRRAYRTVLDTLFHALVRYAAPILCFTSEEVWGTRYPEGGSVHLLEWPEVDAGWTDDDLRMKWALIRQHRLRLTGEIEPLRRDKIVRSSLEADATAIIYDPAQASLLRSIDFAEIGIVAKVDIVDGDAAVEAPAGESVRFEVAKTEYEKCGRCWRHLPEVVEDGALCARCEDVVGA</sequence>
<feature type="region of interest" description="Disordered" evidence="13">
    <location>
        <begin position="443"/>
        <end position="474"/>
    </location>
</feature>
<dbReference type="GO" id="GO:0002161">
    <property type="term" value="F:aminoacyl-tRNA deacylase activity"/>
    <property type="evidence" value="ECO:0007669"/>
    <property type="project" value="InterPro"/>
</dbReference>
<dbReference type="SUPFAM" id="SSF52374">
    <property type="entry name" value="Nucleotidylyl transferase"/>
    <property type="match status" value="1"/>
</dbReference>
<keyword evidence="8 12" id="KW-0648">Protein biosynthesis</keyword>
<feature type="binding site" evidence="12">
    <location>
        <position position="607"/>
    </location>
    <ligand>
        <name>L-isoleucyl-5'-AMP</name>
        <dbReference type="ChEBI" id="CHEBI:178002"/>
    </ligand>
</feature>
<dbReference type="InterPro" id="IPR001412">
    <property type="entry name" value="aa-tRNA-synth_I_CS"/>
</dbReference>
<dbReference type="GO" id="GO:0008270">
    <property type="term" value="F:zinc ion binding"/>
    <property type="evidence" value="ECO:0007669"/>
    <property type="project" value="UniProtKB-UniRule"/>
</dbReference>
<dbReference type="EC" id="6.1.1.5" evidence="12"/>
<evidence type="ECO:0000256" key="13">
    <source>
        <dbReference type="SAM" id="MobiDB-lite"/>
    </source>
</evidence>
<evidence type="ECO:0000256" key="7">
    <source>
        <dbReference type="ARBA" id="ARBA00022840"/>
    </source>
</evidence>
<evidence type="ECO:0000256" key="10">
    <source>
        <dbReference type="ARBA" id="ARBA00025217"/>
    </source>
</evidence>
<dbReference type="InterPro" id="IPR023585">
    <property type="entry name" value="Ile-tRNA-ligase_type1"/>
</dbReference>
<dbReference type="InterPro" id="IPR050081">
    <property type="entry name" value="Ile-tRNA_ligase"/>
</dbReference>
<dbReference type="CDD" id="cd07960">
    <property type="entry name" value="Anticodon_Ia_Ile_BEm"/>
    <property type="match status" value="1"/>
</dbReference>
<comment type="caution">
    <text evidence="17">The sequence shown here is derived from an EMBL/GenBank/DDBJ whole genome shotgun (WGS) entry which is preliminary data.</text>
</comment>
<evidence type="ECO:0000256" key="12">
    <source>
        <dbReference type="HAMAP-Rule" id="MF_02002"/>
    </source>
</evidence>
<dbReference type="Gene3D" id="1.10.730.20">
    <property type="match status" value="1"/>
</dbReference>
<dbReference type="InterPro" id="IPR002301">
    <property type="entry name" value="Ile-tRNA-ligase"/>
</dbReference>
<feature type="short sequence motif" description="'HIGH' region" evidence="12">
    <location>
        <begin position="61"/>
        <end position="71"/>
    </location>
</feature>
<dbReference type="HAMAP" id="MF_02002">
    <property type="entry name" value="Ile_tRNA_synth_type1"/>
    <property type="match status" value="1"/>
</dbReference>
<dbReference type="PRINTS" id="PR00984">
    <property type="entry name" value="TRNASYNTHILE"/>
</dbReference>
<evidence type="ECO:0000259" key="14">
    <source>
        <dbReference type="Pfam" id="PF00133"/>
    </source>
</evidence>
<dbReference type="Pfam" id="PF08264">
    <property type="entry name" value="Anticodon_1"/>
    <property type="match status" value="1"/>
</dbReference>
<protein>
    <recommendedName>
        <fullName evidence="12">Isoleucine--tRNA ligase</fullName>
        <ecNumber evidence="12">6.1.1.5</ecNumber>
    </recommendedName>
    <alternativeName>
        <fullName evidence="12">Isoleucyl-tRNA synthetase</fullName>
        <shortName evidence="12">IleRS</shortName>
    </alternativeName>
</protein>
<accession>A0A5D9C7W7</accession>
<evidence type="ECO:0000256" key="5">
    <source>
        <dbReference type="ARBA" id="ARBA00022741"/>
    </source>
</evidence>
<feature type="binding site" evidence="12">
    <location>
        <position position="955"/>
    </location>
    <ligand>
        <name>Zn(2+)</name>
        <dbReference type="ChEBI" id="CHEBI:29105"/>
    </ligand>
</feature>
<feature type="short sequence motif" description="'KMSKS' region" evidence="12">
    <location>
        <begin position="648"/>
        <end position="652"/>
    </location>
</feature>
<comment type="subcellular location">
    <subcellularLocation>
        <location evidence="12">Cytoplasm</location>
    </subcellularLocation>
</comment>
<comment type="function">
    <text evidence="10 12">Catalyzes the attachment of isoleucine to tRNA(Ile). As IleRS can inadvertently accommodate and process structurally similar amino acids such as valine, to avoid such errors it has two additional distinct tRNA(Ile)-dependent editing activities. One activity is designated as 'pretransfer' editing and involves the hydrolysis of activated Val-AMP. The other activity is designated 'posttransfer' editing and involves deacylation of mischarged Val-tRNA(Ile).</text>
</comment>
<feature type="domain" description="Zinc finger FPG/IleRS-type" evidence="15">
    <location>
        <begin position="936"/>
        <end position="961"/>
    </location>
</feature>
<keyword evidence="2 12" id="KW-0963">Cytoplasm</keyword>
<dbReference type="GO" id="GO:0000049">
    <property type="term" value="F:tRNA binding"/>
    <property type="evidence" value="ECO:0007669"/>
    <property type="project" value="InterPro"/>
</dbReference>
<dbReference type="InterPro" id="IPR010663">
    <property type="entry name" value="Znf_FPG/IleRS"/>
</dbReference>
<organism evidence="17 18">
    <name type="scientific">Sphingomonas montanisoli</name>
    <dbReference type="NCBI Taxonomy" id="2606412"/>
    <lineage>
        <taxon>Bacteria</taxon>
        <taxon>Pseudomonadati</taxon>
        <taxon>Pseudomonadota</taxon>
        <taxon>Alphaproteobacteria</taxon>
        <taxon>Sphingomonadales</taxon>
        <taxon>Sphingomonadaceae</taxon>
        <taxon>Sphingomonas</taxon>
    </lineage>
</organism>
<dbReference type="SUPFAM" id="SSF47323">
    <property type="entry name" value="Anticodon-binding domain of a subclass of class I aminoacyl-tRNA synthetases"/>
    <property type="match status" value="1"/>
</dbReference>
<reference evidence="17 18" key="1">
    <citation type="submission" date="2019-08" db="EMBL/GenBank/DDBJ databases">
        <authorList>
            <person name="Wang G."/>
            <person name="Xu Z."/>
        </authorList>
    </citation>
    <scope>NUCLEOTIDE SEQUENCE [LARGE SCALE GENOMIC DNA]</scope>
    <source>
        <strain evidence="17 18">ZX</strain>
    </source>
</reference>
<feature type="domain" description="Methionyl/Valyl/Leucyl/Isoleucyl-tRNA synthetase anticodon-binding" evidence="16">
    <location>
        <begin position="730"/>
        <end position="880"/>
    </location>
</feature>
<feature type="binding site" evidence="12">
    <location>
        <position position="941"/>
    </location>
    <ligand>
        <name>Zn(2+)</name>
        <dbReference type="ChEBI" id="CHEBI:29105"/>
    </ligand>
</feature>
<dbReference type="Gene3D" id="1.10.10.830">
    <property type="entry name" value="Ile-tRNA synthetase CP2 domain-like"/>
    <property type="match status" value="1"/>
</dbReference>
<dbReference type="Gene3D" id="3.90.740.10">
    <property type="entry name" value="Valyl/Leucyl/Isoleucyl-tRNA synthetase, editing domain"/>
    <property type="match status" value="1"/>
</dbReference>
<evidence type="ECO:0000256" key="2">
    <source>
        <dbReference type="ARBA" id="ARBA00022490"/>
    </source>
</evidence>
<feature type="domain" description="Aminoacyl-tRNA synthetase class Ia" evidence="14">
    <location>
        <begin position="31"/>
        <end position="687"/>
    </location>
</feature>
<dbReference type="InterPro" id="IPR033708">
    <property type="entry name" value="Anticodon_Ile_BEm"/>
</dbReference>
<gene>
    <name evidence="12" type="primary">ileS</name>
    <name evidence="17" type="ORF">FYJ91_14155</name>
</gene>
<dbReference type="InterPro" id="IPR009008">
    <property type="entry name" value="Val/Leu/Ile-tRNA-synth_edit"/>
</dbReference>
<dbReference type="EMBL" id="VTOU01000003">
    <property type="protein sequence ID" value="TZG26101.1"/>
    <property type="molecule type" value="Genomic_DNA"/>
</dbReference>
<evidence type="ECO:0000313" key="17">
    <source>
        <dbReference type="EMBL" id="TZG26101.1"/>
    </source>
</evidence>
<dbReference type="Pfam" id="PF00133">
    <property type="entry name" value="tRNA-synt_1"/>
    <property type="match status" value="1"/>
</dbReference>
<evidence type="ECO:0000256" key="8">
    <source>
        <dbReference type="ARBA" id="ARBA00022917"/>
    </source>
</evidence>
<feature type="binding site" evidence="12">
    <location>
        <position position="651"/>
    </location>
    <ligand>
        <name>ATP</name>
        <dbReference type="ChEBI" id="CHEBI:30616"/>
    </ligand>
</feature>
<keyword evidence="4 12" id="KW-0479">Metal-binding</keyword>
<evidence type="ECO:0000256" key="3">
    <source>
        <dbReference type="ARBA" id="ARBA00022598"/>
    </source>
</evidence>
<keyword evidence="9 12" id="KW-0030">Aminoacyl-tRNA synthetase</keyword>
<dbReference type="AlphaFoldDB" id="A0A5D9C7W7"/>
<dbReference type="GO" id="GO:0006428">
    <property type="term" value="P:isoleucyl-tRNA aminoacylation"/>
    <property type="evidence" value="ECO:0007669"/>
    <property type="project" value="UniProtKB-UniRule"/>
</dbReference>
<dbReference type="GO" id="GO:0005524">
    <property type="term" value="F:ATP binding"/>
    <property type="evidence" value="ECO:0007669"/>
    <property type="project" value="UniProtKB-UniRule"/>
</dbReference>
<evidence type="ECO:0000256" key="1">
    <source>
        <dbReference type="ARBA" id="ARBA00006887"/>
    </source>
</evidence>
<comment type="catalytic activity">
    <reaction evidence="11 12">
        <text>tRNA(Ile) + L-isoleucine + ATP = L-isoleucyl-tRNA(Ile) + AMP + diphosphate</text>
        <dbReference type="Rhea" id="RHEA:11060"/>
        <dbReference type="Rhea" id="RHEA-COMP:9666"/>
        <dbReference type="Rhea" id="RHEA-COMP:9695"/>
        <dbReference type="ChEBI" id="CHEBI:30616"/>
        <dbReference type="ChEBI" id="CHEBI:33019"/>
        <dbReference type="ChEBI" id="CHEBI:58045"/>
        <dbReference type="ChEBI" id="CHEBI:78442"/>
        <dbReference type="ChEBI" id="CHEBI:78528"/>
        <dbReference type="ChEBI" id="CHEBI:456215"/>
        <dbReference type="EC" id="6.1.1.5"/>
    </reaction>
</comment>
<dbReference type="RefSeq" id="WP_149522907.1">
    <property type="nucleotide sequence ID" value="NZ_VTOU01000003.1"/>
</dbReference>
<keyword evidence="6 12" id="KW-0862">Zinc</keyword>
<evidence type="ECO:0000256" key="4">
    <source>
        <dbReference type="ARBA" id="ARBA00022723"/>
    </source>
</evidence>
<dbReference type="PANTHER" id="PTHR42765:SF1">
    <property type="entry name" value="ISOLEUCINE--TRNA LIGASE, MITOCHONDRIAL"/>
    <property type="match status" value="1"/>
</dbReference>
<evidence type="ECO:0000259" key="15">
    <source>
        <dbReference type="Pfam" id="PF06827"/>
    </source>
</evidence>
<proteinExistence type="inferred from homology"/>
<dbReference type="Pfam" id="PF06827">
    <property type="entry name" value="zf-FPG_IleRS"/>
    <property type="match status" value="1"/>
</dbReference>
<evidence type="ECO:0000313" key="18">
    <source>
        <dbReference type="Proteomes" id="UP000322077"/>
    </source>
</evidence>
<keyword evidence="5 12" id="KW-0547">Nucleotide-binding</keyword>
<name>A0A5D9C7W7_9SPHN</name>
<dbReference type="InterPro" id="IPR013155">
    <property type="entry name" value="M/V/L/I-tRNA-synth_anticd-bd"/>
</dbReference>
<dbReference type="Proteomes" id="UP000322077">
    <property type="component" value="Unassembled WGS sequence"/>
</dbReference>
<dbReference type="InterPro" id="IPR009080">
    <property type="entry name" value="tRNAsynth_Ia_anticodon-bd"/>
</dbReference>
<evidence type="ECO:0000256" key="9">
    <source>
        <dbReference type="ARBA" id="ARBA00023146"/>
    </source>
</evidence>
<feature type="binding site" evidence="12">
    <location>
        <position position="958"/>
    </location>
    <ligand>
        <name>Zn(2+)</name>
        <dbReference type="ChEBI" id="CHEBI:29105"/>
    </ligand>
</feature>
<comment type="similarity">
    <text evidence="1 12">Belongs to the class-I aminoacyl-tRNA synthetase family. IleS type 1 subfamily.</text>
</comment>
<dbReference type="PANTHER" id="PTHR42765">
    <property type="entry name" value="SOLEUCYL-TRNA SYNTHETASE"/>
    <property type="match status" value="1"/>
</dbReference>
<keyword evidence="18" id="KW-1185">Reference proteome</keyword>
<comment type="cofactor">
    <cofactor evidence="12">
        <name>Zn(2+)</name>
        <dbReference type="ChEBI" id="CHEBI:29105"/>
    </cofactor>
    <text evidence="12">Binds 1 zinc ion per subunit.</text>
</comment>
<dbReference type="GO" id="GO:0004822">
    <property type="term" value="F:isoleucine-tRNA ligase activity"/>
    <property type="evidence" value="ECO:0007669"/>
    <property type="project" value="UniProtKB-UniRule"/>
</dbReference>
<keyword evidence="3 12" id="KW-0436">Ligase</keyword>
<dbReference type="GO" id="GO:0005829">
    <property type="term" value="C:cytosol"/>
    <property type="evidence" value="ECO:0007669"/>
    <property type="project" value="TreeGrafter"/>
</dbReference>
<keyword evidence="7 12" id="KW-0067">ATP-binding</keyword>
<comment type="subunit">
    <text evidence="12">Monomer.</text>
</comment>